<gene>
    <name evidence="2" type="primary">cinA</name>
    <name evidence="2" type="ORF">ESOMN_v1c04520</name>
</gene>
<evidence type="ECO:0000313" key="2">
    <source>
        <dbReference type="EMBL" id="ATZ18834.1"/>
    </source>
</evidence>
<accession>A0A2K8NYM0</accession>
<evidence type="ECO:0000313" key="3">
    <source>
        <dbReference type="Proteomes" id="UP000232230"/>
    </source>
</evidence>
<dbReference type="InterPro" id="IPR008136">
    <property type="entry name" value="CinA_C"/>
</dbReference>
<dbReference type="SUPFAM" id="SSF142433">
    <property type="entry name" value="CinA-like"/>
    <property type="match status" value="1"/>
</dbReference>
<protein>
    <submittedName>
        <fullName evidence="2">Competence damage-inducible protein A</fullName>
    </submittedName>
</protein>
<dbReference type="EMBL" id="CP024965">
    <property type="protein sequence ID" value="ATZ18834.1"/>
    <property type="molecule type" value="Genomic_DNA"/>
</dbReference>
<evidence type="ECO:0000259" key="1">
    <source>
        <dbReference type="Pfam" id="PF02464"/>
    </source>
</evidence>
<name>A0A2K8NYM0_9MOLU</name>
<keyword evidence="3" id="KW-1185">Reference proteome</keyword>
<dbReference type="KEGG" id="esx:ESOMN_v1c04520"/>
<organism evidence="2 3">
    <name type="scientific">Williamsoniiplasma somnilux</name>
    <dbReference type="NCBI Taxonomy" id="215578"/>
    <lineage>
        <taxon>Bacteria</taxon>
        <taxon>Bacillati</taxon>
        <taxon>Mycoplasmatota</taxon>
        <taxon>Mollicutes</taxon>
        <taxon>Entomoplasmatales</taxon>
        <taxon>Williamsoniiplasma</taxon>
    </lineage>
</organism>
<proteinExistence type="predicted"/>
<dbReference type="InterPro" id="IPR036653">
    <property type="entry name" value="CinA-like_C"/>
</dbReference>
<dbReference type="Pfam" id="PF02464">
    <property type="entry name" value="CinA"/>
    <property type="match status" value="1"/>
</dbReference>
<sequence>MVDTGNSTERGLCKILYFLIDCGEQMKILATEVLTILHEQNLKISACESFTGGMFSNKLTNIPGSSKVFVGSFISYSETMKKNIVKVSKRVIKKYGVISQECAEEMVLKTQKLLKSHLTISFTGNAGPTSLENKNVGTAYISILFLGRLESFKFEMKTEDRYKFKIGAVNFAFKEILNLIKK</sequence>
<dbReference type="Gene3D" id="3.90.950.20">
    <property type="entry name" value="CinA-like"/>
    <property type="match status" value="1"/>
</dbReference>
<dbReference type="NCBIfam" id="TIGR00199">
    <property type="entry name" value="PncC_domain"/>
    <property type="match status" value="1"/>
</dbReference>
<reference evidence="2 3" key="1">
    <citation type="submission" date="2017-11" db="EMBL/GenBank/DDBJ databases">
        <title>Genome sequence of Entomoplasma somnilux PYAN-1 (ATCC 49194).</title>
        <authorList>
            <person name="Lo W.-S."/>
            <person name="Gasparich G.E."/>
            <person name="Kuo C.-H."/>
        </authorList>
    </citation>
    <scope>NUCLEOTIDE SEQUENCE [LARGE SCALE GENOMIC DNA]</scope>
    <source>
        <strain evidence="2 3">PYAN-1</strain>
    </source>
</reference>
<dbReference type="Proteomes" id="UP000232230">
    <property type="component" value="Chromosome"/>
</dbReference>
<dbReference type="AlphaFoldDB" id="A0A2K8NYM0"/>
<feature type="domain" description="CinA C-terminal" evidence="1">
    <location>
        <begin position="29"/>
        <end position="178"/>
    </location>
</feature>